<evidence type="ECO:0000313" key="1">
    <source>
        <dbReference type="EMBL" id="KAK3311716.1"/>
    </source>
</evidence>
<organism evidence="1 2">
    <name type="scientific">Chaetomium strumarium</name>
    <dbReference type="NCBI Taxonomy" id="1170767"/>
    <lineage>
        <taxon>Eukaryota</taxon>
        <taxon>Fungi</taxon>
        <taxon>Dikarya</taxon>
        <taxon>Ascomycota</taxon>
        <taxon>Pezizomycotina</taxon>
        <taxon>Sordariomycetes</taxon>
        <taxon>Sordariomycetidae</taxon>
        <taxon>Sordariales</taxon>
        <taxon>Chaetomiaceae</taxon>
        <taxon>Chaetomium</taxon>
    </lineage>
</organism>
<dbReference type="InterPro" id="IPR010323">
    <property type="entry name" value="DUF924"/>
</dbReference>
<evidence type="ECO:0000313" key="2">
    <source>
        <dbReference type="Proteomes" id="UP001273166"/>
    </source>
</evidence>
<reference evidence="1" key="1">
    <citation type="journal article" date="2023" name="Mol. Phylogenet. Evol.">
        <title>Genome-scale phylogeny and comparative genomics of the fungal order Sordariales.</title>
        <authorList>
            <person name="Hensen N."/>
            <person name="Bonometti L."/>
            <person name="Westerberg I."/>
            <person name="Brannstrom I.O."/>
            <person name="Guillou S."/>
            <person name="Cros-Aarteil S."/>
            <person name="Calhoun S."/>
            <person name="Haridas S."/>
            <person name="Kuo A."/>
            <person name="Mondo S."/>
            <person name="Pangilinan J."/>
            <person name="Riley R."/>
            <person name="LaButti K."/>
            <person name="Andreopoulos B."/>
            <person name="Lipzen A."/>
            <person name="Chen C."/>
            <person name="Yan M."/>
            <person name="Daum C."/>
            <person name="Ng V."/>
            <person name="Clum A."/>
            <person name="Steindorff A."/>
            <person name="Ohm R.A."/>
            <person name="Martin F."/>
            <person name="Silar P."/>
            <person name="Natvig D.O."/>
            <person name="Lalanne C."/>
            <person name="Gautier V."/>
            <person name="Ament-Velasquez S.L."/>
            <person name="Kruys A."/>
            <person name="Hutchinson M.I."/>
            <person name="Powell A.J."/>
            <person name="Barry K."/>
            <person name="Miller A.N."/>
            <person name="Grigoriev I.V."/>
            <person name="Debuchy R."/>
            <person name="Gladieux P."/>
            <person name="Hiltunen Thoren M."/>
            <person name="Johannesson H."/>
        </authorList>
    </citation>
    <scope>NUCLEOTIDE SEQUENCE</scope>
    <source>
        <strain evidence="1">CBS 333.67</strain>
    </source>
</reference>
<dbReference type="GeneID" id="87890201"/>
<dbReference type="EMBL" id="JAUDZG010000001">
    <property type="protein sequence ID" value="KAK3311716.1"/>
    <property type="molecule type" value="Genomic_DNA"/>
</dbReference>
<accession>A0AAJ0M7B3</accession>
<gene>
    <name evidence="1" type="ORF">B0T15DRAFT_83518</name>
</gene>
<dbReference type="RefSeq" id="XP_062727496.1">
    <property type="nucleotide sequence ID" value="XM_062871372.1"/>
</dbReference>
<dbReference type="AlphaFoldDB" id="A0AAJ0M7B3"/>
<dbReference type="Pfam" id="PF06041">
    <property type="entry name" value="DUF924"/>
    <property type="match status" value="1"/>
</dbReference>
<name>A0AAJ0M7B3_9PEZI</name>
<sequence length="305" mass="34387">MADQLRALITPALLNLVVDTVIPFSPTEPLDFAIIAGNLLGAGPPLASDVVQAVWPILVSLSKLGLGNIPDLTTFLPPSSDPQFPRQALGLQLLVDQMPRRLCKGIDARWTNAYFDVISLRYAQTLDALPVEVAEKPASWGRWKALGTTLGYWVLVRTWFVAPFVHTDQVAIQERALALTEETRRQVEEVTRTTDPYRAQREAILSDVYGFPRVFAAGPPKEVATVQDYTYWMCMLMDVHKPIVDRFGRYPYRNAYFGRDDTPEEEEWFERTGGFARPSPEVRERLRRDIDAGVWLPLGAEKSGR</sequence>
<dbReference type="Gene3D" id="1.25.40.10">
    <property type="entry name" value="Tetratricopeptide repeat domain"/>
    <property type="match status" value="1"/>
</dbReference>
<proteinExistence type="predicted"/>
<dbReference type="Proteomes" id="UP001273166">
    <property type="component" value="Unassembled WGS sequence"/>
</dbReference>
<protein>
    <submittedName>
        <fullName evidence="1">Uncharacterized protein</fullName>
    </submittedName>
</protein>
<dbReference type="InterPro" id="IPR011990">
    <property type="entry name" value="TPR-like_helical_dom_sf"/>
</dbReference>
<dbReference type="SUPFAM" id="SSF48452">
    <property type="entry name" value="TPR-like"/>
    <property type="match status" value="1"/>
</dbReference>
<reference evidence="1" key="2">
    <citation type="submission" date="2023-06" db="EMBL/GenBank/DDBJ databases">
        <authorList>
            <consortium name="Lawrence Berkeley National Laboratory"/>
            <person name="Mondo S.J."/>
            <person name="Hensen N."/>
            <person name="Bonometti L."/>
            <person name="Westerberg I."/>
            <person name="Brannstrom I.O."/>
            <person name="Guillou S."/>
            <person name="Cros-Aarteil S."/>
            <person name="Calhoun S."/>
            <person name="Haridas S."/>
            <person name="Kuo A."/>
            <person name="Pangilinan J."/>
            <person name="Riley R."/>
            <person name="Labutti K."/>
            <person name="Andreopoulos B."/>
            <person name="Lipzen A."/>
            <person name="Chen C."/>
            <person name="Yanf M."/>
            <person name="Daum C."/>
            <person name="Ng V."/>
            <person name="Clum A."/>
            <person name="Steindorff A."/>
            <person name="Ohm R."/>
            <person name="Martin F."/>
            <person name="Silar P."/>
            <person name="Natvig D."/>
            <person name="Lalanne C."/>
            <person name="Gautier V."/>
            <person name="Ament-Velasquez S.L."/>
            <person name="Kruys A."/>
            <person name="Hutchinson M.I."/>
            <person name="Powell A.J."/>
            <person name="Barry K."/>
            <person name="Miller A.N."/>
            <person name="Grigoriev I.V."/>
            <person name="Debuchy R."/>
            <person name="Gladieux P."/>
            <person name="Thoren M.H."/>
            <person name="Johannesson H."/>
        </authorList>
    </citation>
    <scope>NUCLEOTIDE SEQUENCE</scope>
    <source>
        <strain evidence="1">CBS 333.67</strain>
    </source>
</reference>
<comment type="caution">
    <text evidence="1">The sequence shown here is derived from an EMBL/GenBank/DDBJ whole genome shotgun (WGS) entry which is preliminary data.</text>
</comment>
<keyword evidence="2" id="KW-1185">Reference proteome</keyword>